<reference evidence="2" key="1">
    <citation type="submission" date="2025-08" db="UniProtKB">
        <authorList>
            <consortium name="Ensembl"/>
        </authorList>
    </citation>
    <scope>IDENTIFICATION</scope>
</reference>
<feature type="compositionally biased region" description="Low complexity" evidence="1">
    <location>
        <begin position="66"/>
        <end position="88"/>
    </location>
</feature>
<accession>A0A8C6G674</accession>
<keyword evidence="3" id="KW-1185">Reference proteome</keyword>
<dbReference type="Ensembl" id="ENSMSIT00000000938.1">
    <property type="protein sequence ID" value="ENSMSIP00000000718.1"/>
    <property type="gene ID" value="ENSMSIG00000000764.1"/>
</dbReference>
<organism evidence="2 3">
    <name type="scientific">Mus spicilegus</name>
    <name type="common">Mound-building mouse</name>
    <dbReference type="NCBI Taxonomy" id="10103"/>
    <lineage>
        <taxon>Eukaryota</taxon>
        <taxon>Metazoa</taxon>
        <taxon>Chordata</taxon>
        <taxon>Craniata</taxon>
        <taxon>Vertebrata</taxon>
        <taxon>Euteleostomi</taxon>
        <taxon>Mammalia</taxon>
        <taxon>Eutheria</taxon>
        <taxon>Euarchontoglires</taxon>
        <taxon>Glires</taxon>
        <taxon>Rodentia</taxon>
        <taxon>Myomorpha</taxon>
        <taxon>Muroidea</taxon>
        <taxon>Muridae</taxon>
        <taxon>Murinae</taxon>
        <taxon>Mus</taxon>
        <taxon>Mus</taxon>
    </lineage>
</organism>
<reference evidence="2" key="2">
    <citation type="submission" date="2025-09" db="UniProtKB">
        <authorList>
            <consortium name="Ensembl"/>
        </authorList>
    </citation>
    <scope>IDENTIFICATION</scope>
</reference>
<proteinExistence type="predicted"/>
<name>A0A8C6G674_MUSSI</name>
<sequence>GSGDEPAGIRPVRSLLHSCSWSLSQSLSSPGAREVKQAVWVGKRGWRKLTELGGAHGGADQEPGFLLSTLASSPQLTPTPSSPHSPQEPKVPGPPPKFQLLFPISVSPQVQGWRLKDPRKKMVNSPRAPFWLPALPAD</sequence>
<evidence type="ECO:0000313" key="3">
    <source>
        <dbReference type="Proteomes" id="UP000694415"/>
    </source>
</evidence>
<evidence type="ECO:0000313" key="2">
    <source>
        <dbReference type="Ensembl" id="ENSMSIP00000000718.1"/>
    </source>
</evidence>
<feature type="region of interest" description="Disordered" evidence="1">
    <location>
        <begin position="52"/>
        <end position="98"/>
    </location>
</feature>
<dbReference type="AlphaFoldDB" id="A0A8C6G674"/>
<dbReference type="Proteomes" id="UP000694415">
    <property type="component" value="Unplaced"/>
</dbReference>
<protein>
    <submittedName>
        <fullName evidence="2">Uncharacterized protein</fullName>
    </submittedName>
</protein>
<evidence type="ECO:0000256" key="1">
    <source>
        <dbReference type="SAM" id="MobiDB-lite"/>
    </source>
</evidence>
<dbReference type="GeneTree" id="ENSGT00950000186153"/>